<dbReference type="AlphaFoldDB" id="A0A158GQG5"/>
<evidence type="ECO:0000256" key="1">
    <source>
        <dbReference type="SAM" id="MobiDB-lite"/>
    </source>
</evidence>
<dbReference type="InterPro" id="IPR012334">
    <property type="entry name" value="Pectin_lyas_fold"/>
</dbReference>
<evidence type="ECO:0000313" key="3">
    <source>
        <dbReference type="EMBL" id="SAL34117.1"/>
    </source>
</evidence>
<dbReference type="Pfam" id="PF12708">
    <property type="entry name" value="Pect-lyase_RHGA_epim"/>
    <property type="match status" value="1"/>
</dbReference>
<organism evidence="3 4">
    <name type="scientific">Caballeronia udeis</name>
    <dbReference type="NCBI Taxonomy" id="1232866"/>
    <lineage>
        <taxon>Bacteria</taxon>
        <taxon>Pseudomonadati</taxon>
        <taxon>Pseudomonadota</taxon>
        <taxon>Betaproteobacteria</taxon>
        <taxon>Burkholderiales</taxon>
        <taxon>Burkholderiaceae</taxon>
        <taxon>Caballeronia</taxon>
    </lineage>
</organism>
<dbReference type="SUPFAM" id="SSF51126">
    <property type="entry name" value="Pectin lyase-like"/>
    <property type="match status" value="1"/>
</dbReference>
<accession>A0A158GQG5</accession>
<keyword evidence="3" id="KW-0456">Lyase</keyword>
<sequence length="718" mass="76793">MTSTAQAPTKQARPNRFPTNDTLGTRRPVLPLEKINAQPFPPTPAEVLCIQAKEHINVMQFGARGDGHADDTAAFRAAISHAFDTGRSVYAPAGCYLIAETLELSHKYSPNEKDLANNVTAITLTGDGPHSTYLLWASRVPMSSAKKPMIFLQGFVSLRRLALVGGRKYLGDAYHTPFYGVVGNGTFWRNVLEEVDIRYVGVCFSGGVASRFSRSGKHGFEIDPPSGGTTMTVDFAQMQLRNCVFRSEVIEFSDGSLDPLAVLDSSGRRLLSQCFAFEAARQQSVNVEFDTCSFENANDHALYTLQLTNAGDIQFSNSLLSAPSVAQQHTYAIHEQCDSGGSNIYLDHCYLMGGIAKLNTTQGILRIRKCNGENVVADVAYKGVVDLINIGGLGTTIDIDGLDIGRGRFDKQLTLSSAQQQLDATTNPAANTSAAFDHRLYSLRNITGVAAVGCGHETFALSARTECATSLVSDYAAAIGVRRLPVSYMSDDSFDAESLIGFASPVQRGGRWLYGASLDTANSIAWFIAVDPATCYDFSADVFVQLRANAVPGGGDVGVQVTFHDASKLRLGEGVNAGVFLLGGVVPTNGYGFIQNGRTTTIYSQHIVPPARAAFARVELTARPSSRQYLAAALGNVLFGPSGALYIAPVVALPTFSAPSMPALGTWTQGDFVWNSASRHGRPVPGNGEGVLGWIRATSSNANVPEVDWLAVSRASPA</sequence>
<reference evidence="3 4" key="1">
    <citation type="submission" date="2016-01" db="EMBL/GenBank/DDBJ databases">
        <authorList>
            <person name="Oliw E.H."/>
        </authorList>
    </citation>
    <scope>NUCLEOTIDE SEQUENCE [LARGE SCALE GENOMIC DNA]</scope>
    <source>
        <strain evidence="3">LMG 27134</strain>
    </source>
</reference>
<dbReference type="InterPro" id="IPR024535">
    <property type="entry name" value="RHGA/B-epi-like_pectate_lyase"/>
</dbReference>
<evidence type="ECO:0000259" key="2">
    <source>
        <dbReference type="Pfam" id="PF12708"/>
    </source>
</evidence>
<dbReference type="GO" id="GO:0016829">
    <property type="term" value="F:lyase activity"/>
    <property type="evidence" value="ECO:0007669"/>
    <property type="project" value="UniProtKB-KW"/>
</dbReference>
<feature type="region of interest" description="Disordered" evidence="1">
    <location>
        <begin position="1"/>
        <end position="26"/>
    </location>
</feature>
<name>A0A158GQG5_9BURK</name>
<dbReference type="Gene3D" id="2.160.20.10">
    <property type="entry name" value="Single-stranded right-handed beta-helix, Pectin lyase-like"/>
    <property type="match status" value="1"/>
</dbReference>
<dbReference type="EMBL" id="FCOK02000018">
    <property type="protein sequence ID" value="SAL34117.1"/>
    <property type="molecule type" value="Genomic_DNA"/>
</dbReference>
<protein>
    <submittedName>
        <fullName evidence="3">Pectate lyase superfamily protein</fullName>
    </submittedName>
</protein>
<dbReference type="InterPro" id="IPR011050">
    <property type="entry name" value="Pectin_lyase_fold/virulence"/>
</dbReference>
<gene>
    <name evidence="3" type="ORF">AWB69_03102</name>
</gene>
<dbReference type="OrthoDB" id="241638at2"/>
<dbReference type="Proteomes" id="UP000054683">
    <property type="component" value="Unassembled WGS sequence"/>
</dbReference>
<evidence type="ECO:0000313" key="4">
    <source>
        <dbReference type="Proteomes" id="UP000054683"/>
    </source>
</evidence>
<proteinExistence type="predicted"/>
<feature type="domain" description="Rhamnogalacturonase A/B/Epimerase-like pectate lyase" evidence="2">
    <location>
        <begin position="56"/>
        <end position="128"/>
    </location>
</feature>